<evidence type="ECO:0000313" key="1">
    <source>
        <dbReference type="EMBL" id="GIL99816.1"/>
    </source>
</evidence>
<reference evidence="1" key="1">
    <citation type="journal article" date="2021" name="Proc. Natl. Acad. Sci. U.S.A.">
        <title>Three genomes in the algal genus Volvox reveal the fate of a haploid sex-determining region after a transition to homothallism.</title>
        <authorList>
            <person name="Yamamoto K."/>
            <person name="Hamaji T."/>
            <person name="Kawai-Toyooka H."/>
            <person name="Matsuzaki R."/>
            <person name="Takahashi F."/>
            <person name="Nishimura Y."/>
            <person name="Kawachi M."/>
            <person name="Noguchi H."/>
            <person name="Minakuchi Y."/>
            <person name="Umen J.G."/>
            <person name="Toyoda A."/>
            <person name="Nozaki H."/>
        </authorList>
    </citation>
    <scope>NUCLEOTIDE SEQUENCE</scope>
    <source>
        <strain evidence="1">NIES-3785</strain>
    </source>
</reference>
<name>A0A8J4DHW6_9CHLO</name>
<dbReference type="Proteomes" id="UP000722791">
    <property type="component" value="Unassembled WGS sequence"/>
</dbReference>
<accession>A0A8J4DHW6</accession>
<dbReference type="EMBL" id="BNCQ01000007">
    <property type="protein sequence ID" value="GIL99816.1"/>
    <property type="molecule type" value="Genomic_DNA"/>
</dbReference>
<comment type="caution">
    <text evidence="1">The sequence shown here is derived from an EMBL/GenBank/DDBJ whole genome shotgun (WGS) entry which is preliminary data.</text>
</comment>
<protein>
    <submittedName>
        <fullName evidence="1">Uncharacterized protein</fullName>
    </submittedName>
</protein>
<gene>
    <name evidence="1" type="ORF">Vretimale_4791</name>
</gene>
<proteinExistence type="predicted"/>
<organism evidence="1 2">
    <name type="scientific">Volvox reticuliferus</name>
    <dbReference type="NCBI Taxonomy" id="1737510"/>
    <lineage>
        <taxon>Eukaryota</taxon>
        <taxon>Viridiplantae</taxon>
        <taxon>Chlorophyta</taxon>
        <taxon>core chlorophytes</taxon>
        <taxon>Chlorophyceae</taxon>
        <taxon>CS clade</taxon>
        <taxon>Chlamydomonadales</taxon>
        <taxon>Volvocaceae</taxon>
        <taxon>Volvox</taxon>
    </lineage>
</organism>
<sequence length="130" mass="13803">MRLAMWPELRMTCSPTTWGTVCSAAPAAAFAQPRRRAATQRTVRRFSTVQVSPGLSWQAADGAGNTCDAVNAGRSQHPHAVAGPAGCVSASEALVEWCKVWSESIWAYSIVSAPVPERCAVLFAWAALVG</sequence>
<evidence type="ECO:0000313" key="2">
    <source>
        <dbReference type="Proteomes" id="UP000722791"/>
    </source>
</evidence>
<dbReference type="AlphaFoldDB" id="A0A8J4DHW6"/>